<dbReference type="InterPro" id="IPR023214">
    <property type="entry name" value="HAD_sf"/>
</dbReference>
<reference evidence="12 13" key="1">
    <citation type="submission" date="2017-10" db="EMBL/GenBank/DDBJ databases">
        <title>Comparative genomics in systemic dimorphic fungi from Ajellomycetaceae.</title>
        <authorList>
            <person name="Munoz J.F."/>
            <person name="Mcewen J.G."/>
            <person name="Clay O.K."/>
            <person name="Cuomo C.A."/>
        </authorList>
    </citation>
    <scope>NUCLEOTIDE SEQUENCE [LARGE SCALE GENOMIC DNA]</scope>
    <source>
        <strain evidence="12 13">UAMH130</strain>
    </source>
</reference>
<feature type="region of interest" description="Disordered" evidence="9">
    <location>
        <begin position="1"/>
        <end position="40"/>
    </location>
</feature>
<dbReference type="SUPFAM" id="SSF56784">
    <property type="entry name" value="HAD-like"/>
    <property type="match status" value="1"/>
</dbReference>
<evidence type="ECO:0000256" key="2">
    <source>
        <dbReference type="ARBA" id="ARBA00022475"/>
    </source>
</evidence>
<dbReference type="GO" id="GO:0030007">
    <property type="term" value="P:intracellular potassium ion homeostasis"/>
    <property type="evidence" value="ECO:0007669"/>
    <property type="project" value="TreeGrafter"/>
</dbReference>
<dbReference type="InterPro" id="IPR008250">
    <property type="entry name" value="ATPase_P-typ_transduc_dom_A_sf"/>
</dbReference>
<feature type="compositionally biased region" description="Basic and acidic residues" evidence="9">
    <location>
        <begin position="1"/>
        <end position="18"/>
    </location>
</feature>
<dbReference type="Pfam" id="PF08282">
    <property type="entry name" value="Hydrolase_3"/>
    <property type="match status" value="1"/>
</dbReference>
<dbReference type="GO" id="GO:0036376">
    <property type="term" value="P:sodium ion export across plasma membrane"/>
    <property type="evidence" value="ECO:0007669"/>
    <property type="project" value="TreeGrafter"/>
</dbReference>
<dbReference type="GO" id="GO:0005391">
    <property type="term" value="F:P-type sodium:potassium-exchanging transporter activity"/>
    <property type="evidence" value="ECO:0007669"/>
    <property type="project" value="TreeGrafter"/>
</dbReference>
<keyword evidence="5" id="KW-0067">ATP-binding</keyword>
<keyword evidence="7 10" id="KW-1133">Transmembrane helix</keyword>
<dbReference type="PANTHER" id="PTHR43294:SF21">
    <property type="entry name" value="CATION TRANSPORTING ATPASE"/>
    <property type="match status" value="1"/>
</dbReference>
<name>A0A2B7XFA1_9EURO</name>
<dbReference type="GO" id="GO:1990573">
    <property type="term" value="P:potassium ion import across plasma membrane"/>
    <property type="evidence" value="ECO:0007669"/>
    <property type="project" value="TreeGrafter"/>
</dbReference>
<feature type="region of interest" description="Disordered" evidence="9">
    <location>
        <begin position="110"/>
        <end position="129"/>
    </location>
</feature>
<dbReference type="STRING" id="2060905.A0A2B7XFA1"/>
<dbReference type="SFLD" id="SFLDG00002">
    <property type="entry name" value="C1.7:_P-type_atpase_like"/>
    <property type="match status" value="1"/>
</dbReference>
<evidence type="ECO:0000256" key="3">
    <source>
        <dbReference type="ARBA" id="ARBA00022692"/>
    </source>
</evidence>
<evidence type="ECO:0000256" key="6">
    <source>
        <dbReference type="ARBA" id="ARBA00022967"/>
    </source>
</evidence>
<feature type="transmembrane region" description="Helical" evidence="10">
    <location>
        <begin position="174"/>
        <end position="193"/>
    </location>
</feature>
<gene>
    <name evidence="12" type="ORF">GX51_01871</name>
</gene>
<dbReference type="Pfam" id="PF00122">
    <property type="entry name" value="E1-E2_ATPase"/>
    <property type="match status" value="1"/>
</dbReference>
<feature type="compositionally biased region" description="Basic and acidic residues" evidence="9">
    <location>
        <begin position="116"/>
        <end position="125"/>
    </location>
</feature>
<dbReference type="PANTHER" id="PTHR43294">
    <property type="entry name" value="SODIUM/POTASSIUM-TRANSPORTING ATPASE SUBUNIT ALPHA"/>
    <property type="match status" value="1"/>
</dbReference>
<dbReference type="Proteomes" id="UP000224080">
    <property type="component" value="Unassembled WGS sequence"/>
</dbReference>
<keyword evidence="2" id="KW-1003">Cell membrane</keyword>
<dbReference type="GO" id="GO:0005524">
    <property type="term" value="F:ATP binding"/>
    <property type="evidence" value="ECO:0007669"/>
    <property type="project" value="UniProtKB-KW"/>
</dbReference>
<feature type="domain" description="Cation-transporting P-type ATPase N-terminal" evidence="11">
    <location>
        <begin position="90"/>
        <end position="163"/>
    </location>
</feature>
<keyword evidence="13" id="KW-1185">Reference proteome</keyword>
<sequence length="1068" mass="117798">MTDKNEGPRVRIADEAHPSSKHPRHDLHRTVSSSSMSIRSVNSRVAAPEAVLPITYRSLSYNIDEDPAEGGHLNKKDAKHVRAIDLEQLDWHLLSAGEIFRRLSTSPSQGLSTEQVARRTSEYGKNKHTPPPSRLFQKIVGYVFGGFGPLLFLGCILVFIAWKPLGDPPALANLALAIVLAAVFVIQAAFNAWQDWASSRVMASIATMLPDECMVVRENKQEWTTATELVPGDIVKIKQGNKLPSDLRFIEVSSDAQFDRSILTGESEPAQGTVDYTDKNYLETRNIGLQGTHCVSGSATGVCVATGDNTVFGRIAELANKPRSEFTPLQKEILRFVLIIVGIIITVVVVVVVLWAAWLRRDHPDWINVPLLIVSCVSVGIAFVPEGLPVAVAMSLTIGANIMKKNKILCKSLATVETLGSVSVICTDKTGTLTKNEMFVTDCYTGSEEFTEEAARRAIHGREETDYSFGNSLSQLCRVGGLCNAAEFDSSTLSYPLDKMKMYGDPTDQAILRFSESLGSVNKLRSDTKRLFEIAFNSRNKFMIRIMHSLHADVEDMLYIKGAPDVLIPRCSSAVQKDGTVKPLSSADLTQIESVKNKWSLMGKRVILVAQKTLGPKAGHLLSSSNTEKAVIAEAKEDLTFVGLLGLIDPLRDEIPGVIQTLRTAGIRLMMVTGDFKLTAQAIAIDCGIIKTTPPLIHGAKELDRDFVLSPDKLESFRSIVISGPELITLNENQWEQLCNYQEIVFARTTPEQKLRIVKEFQARENIVAMTGDGVNDAPALKAANVGVALGSGSDIAIEAADMVLLDSFSAIVEAVRYGRVVFDNLKKTIIYLLPAGSFSEFWPVMANVALGVPQVLSSFLMIIICLFTDAAGAITLAYEKPEADVLLRPPRDPKKDRLVNAKLIFHAYGFIGVYECALSFIMAFWYMERRGIPFEAMALKYGNMDPKYDPDYVVEITNRASSIYFVNLVVMQFFNLLAVRTRRLSIFQQPPIFKKQSQNPSIFIAMSVISPASKVQSQRQQCRQSTFSSRLLLGLRSFFWTKLESTVSGVGRKGFLRRLPGNGGLDY</sequence>
<evidence type="ECO:0000259" key="11">
    <source>
        <dbReference type="SMART" id="SM00831"/>
    </source>
</evidence>
<feature type="transmembrane region" description="Helical" evidence="10">
    <location>
        <begin position="904"/>
        <end position="928"/>
    </location>
</feature>
<evidence type="ECO:0000256" key="7">
    <source>
        <dbReference type="ARBA" id="ARBA00022989"/>
    </source>
</evidence>
<keyword evidence="6" id="KW-1278">Translocase</keyword>
<dbReference type="Gene3D" id="3.40.50.1000">
    <property type="entry name" value="HAD superfamily/HAD-like"/>
    <property type="match status" value="1"/>
</dbReference>
<dbReference type="InterPro" id="IPR023299">
    <property type="entry name" value="ATPase_P-typ_cyto_dom_N"/>
</dbReference>
<organism evidence="12 13">
    <name type="scientific">Blastomyces parvus</name>
    <dbReference type="NCBI Taxonomy" id="2060905"/>
    <lineage>
        <taxon>Eukaryota</taxon>
        <taxon>Fungi</taxon>
        <taxon>Dikarya</taxon>
        <taxon>Ascomycota</taxon>
        <taxon>Pezizomycotina</taxon>
        <taxon>Eurotiomycetes</taxon>
        <taxon>Eurotiomycetidae</taxon>
        <taxon>Onygenales</taxon>
        <taxon>Ajellomycetaceae</taxon>
        <taxon>Blastomyces</taxon>
    </lineage>
</organism>
<dbReference type="Pfam" id="PF00689">
    <property type="entry name" value="Cation_ATPase_C"/>
    <property type="match status" value="1"/>
</dbReference>
<feature type="transmembrane region" description="Helical" evidence="10">
    <location>
        <begin position="857"/>
        <end position="879"/>
    </location>
</feature>
<comment type="subcellular location">
    <subcellularLocation>
        <location evidence="1">Cell membrane</location>
        <topology evidence="1">Multi-pass membrane protein</topology>
    </subcellularLocation>
</comment>
<evidence type="ECO:0000313" key="12">
    <source>
        <dbReference type="EMBL" id="PGH07327.1"/>
    </source>
</evidence>
<dbReference type="NCBIfam" id="TIGR01494">
    <property type="entry name" value="ATPase_P-type"/>
    <property type="match status" value="2"/>
</dbReference>
<dbReference type="SFLD" id="SFLDF00027">
    <property type="entry name" value="p-type_atpase"/>
    <property type="match status" value="1"/>
</dbReference>
<dbReference type="InterPro" id="IPR023298">
    <property type="entry name" value="ATPase_P-typ_TM_dom_sf"/>
</dbReference>
<dbReference type="OrthoDB" id="158672at2759"/>
<dbReference type="PRINTS" id="PR00121">
    <property type="entry name" value="NAKATPASE"/>
</dbReference>
<feature type="transmembrane region" description="Helical" evidence="10">
    <location>
        <begin position="830"/>
        <end position="851"/>
    </location>
</feature>
<keyword evidence="3 10" id="KW-0812">Transmembrane</keyword>
<dbReference type="SUPFAM" id="SSF81653">
    <property type="entry name" value="Calcium ATPase, transduction domain A"/>
    <property type="match status" value="1"/>
</dbReference>
<dbReference type="PROSITE" id="PS00154">
    <property type="entry name" value="ATPASE_E1_E2"/>
    <property type="match status" value="1"/>
</dbReference>
<evidence type="ECO:0000256" key="1">
    <source>
        <dbReference type="ARBA" id="ARBA00004651"/>
    </source>
</evidence>
<feature type="transmembrane region" description="Helical" evidence="10">
    <location>
        <begin position="333"/>
        <end position="359"/>
    </location>
</feature>
<dbReference type="Gene3D" id="2.70.150.10">
    <property type="entry name" value="Calcium-transporting ATPase, cytoplasmic transduction domain A"/>
    <property type="match status" value="1"/>
</dbReference>
<dbReference type="SUPFAM" id="SSF81665">
    <property type="entry name" value="Calcium ATPase, transmembrane domain M"/>
    <property type="match status" value="1"/>
</dbReference>
<proteinExistence type="predicted"/>
<evidence type="ECO:0000313" key="13">
    <source>
        <dbReference type="Proteomes" id="UP000224080"/>
    </source>
</evidence>
<dbReference type="GO" id="GO:1902600">
    <property type="term" value="P:proton transmembrane transport"/>
    <property type="evidence" value="ECO:0007669"/>
    <property type="project" value="TreeGrafter"/>
</dbReference>
<feature type="transmembrane region" description="Helical" evidence="10">
    <location>
        <begin position="371"/>
        <end position="398"/>
    </location>
</feature>
<dbReference type="GO" id="GO:0006883">
    <property type="term" value="P:intracellular sodium ion homeostasis"/>
    <property type="evidence" value="ECO:0007669"/>
    <property type="project" value="TreeGrafter"/>
</dbReference>
<evidence type="ECO:0000256" key="8">
    <source>
        <dbReference type="ARBA" id="ARBA00023136"/>
    </source>
</evidence>
<dbReference type="InterPro" id="IPR044492">
    <property type="entry name" value="P_typ_ATPase_HD_dom"/>
</dbReference>
<dbReference type="GO" id="GO:0005886">
    <property type="term" value="C:plasma membrane"/>
    <property type="evidence" value="ECO:0007669"/>
    <property type="project" value="UniProtKB-SubCell"/>
</dbReference>
<feature type="transmembrane region" description="Helical" evidence="10">
    <location>
        <begin position="963"/>
        <end position="980"/>
    </location>
</feature>
<dbReference type="InterPro" id="IPR001757">
    <property type="entry name" value="P_typ_ATPase"/>
</dbReference>
<dbReference type="Gene3D" id="3.40.1110.10">
    <property type="entry name" value="Calcium-transporting ATPase, cytoplasmic domain N"/>
    <property type="match status" value="1"/>
</dbReference>
<dbReference type="InterPro" id="IPR006068">
    <property type="entry name" value="ATPase_P-typ_cation-transptr_C"/>
</dbReference>
<protein>
    <recommendedName>
        <fullName evidence="11">Cation-transporting P-type ATPase N-terminal domain-containing protein</fullName>
    </recommendedName>
</protein>
<feature type="compositionally biased region" description="Low complexity" evidence="9">
    <location>
        <begin position="30"/>
        <end position="40"/>
    </location>
</feature>
<dbReference type="InterPro" id="IPR004014">
    <property type="entry name" value="ATPase_P-typ_cation-transptr_N"/>
</dbReference>
<evidence type="ECO:0000256" key="10">
    <source>
        <dbReference type="SAM" id="Phobius"/>
    </source>
</evidence>
<dbReference type="PRINTS" id="PR00119">
    <property type="entry name" value="CATATPASE"/>
</dbReference>
<dbReference type="EMBL" id="PDNC01000015">
    <property type="protein sequence ID" value="PGH07327.1"/>
    <property type="molecule type" value="Genomic_DNA"/>
</dbReference>
<keyword evidence="4" id="KW-0547">Nucleotide-binding</keyword>
<dbReference type="GO" id="GO:0016887">
    <property type="term" value="F:ATP hydrolysis activity"/>
    <property type="evidence" value="ECO:0007669"/>
    <property type="project" value="InterPro"/>
</dbReference>
<evidence type="ECO:0000256" key="5">
    <source>
        <dbReference type="ARBA" id="ARBA00022840"/>
    </source>
</evidence>
<comment type="caution">
    <text evidence="12">The sequence shown here is derived from an EMBL/GenBank/DDBJ whole genome shotgun (WGS) entry which is preliminary data.</text>
</comment>
<dbReference type="InterPro" id="IPR059000">
    <property type="entry name" value="ATPase_P-type_domA"/>
</dbReference>
<dbReference type="AlphaFoldDB" id="A0A2B7XFA1"/>
<dbReference type="SFLD" id="SFLDS00003">
    <property type="entry name" value="Haloacid_Dehalogenase"/>
    <property type="match status" value="1"/>
</dbReference>
<dbReference type="InterPro" id="IPR018303">
    <property type="entry name" value="ATPase_P-typ_P_site"/>
</dbReference>
<dbReference type="Gene3D" id="1.20.1110.10">
    <property type="entry name" value="Calcium-transporting ATPase, transmembrane domain"/>
    <property type="match status" value="1"/>
</dbReference>
<dbReference type="SUPFAM" id="SSF81660">
    <property type="entry name" value="Metal cation-transporting ATPase, ATP-binding domain N"/>
    <property type="match status" value="1"/>
</dbReference>
<dbReference type="InterPro" id="IPR050510">
    <property type="entry name" value="Cation_transp_ATPase_P-type"/>
</dbReference>
<feature type="transmembrane region" description="Helical" evidence="10">
    <location>
        <begin position="139"/>
        <end position="162"/>
    </location>
</feature>
<dbReference type="Pfam" id="PF00690">
    <property type="entry name" value="Cation_ATPase_N"/>
    <property type="match status" value="1"/>
</dbReference>
<evidence type="ECO:0000256" key="4">
    <source>
        <dbReference type="ARBA" id="ARBA00022741"/>
    </source>
</evidence>
<keyword evidence="8 10" id="KW-0472">Membrane</keyword>
<dbReference type="InterPro" id="IPR036412">
    <property type="entry name" value="HAD-like_sf"/>
</dbReference>
<dbReference type="Pfam" id="PF13246">
    <property type="entry name" value="Cation_ATPase"/>
    <property type="match status" value="1"/>
</dbReference>
<accession>A0A2B7XFA1</accession>
<dbReference type="SMART" id="SM00831">
    <property type="entry name" value="Cation_ATPase_N"/>
    <property type="match status" value="1"/>
</dbReference>
<evidence type="ECO:0000256" key="9">
    <source>
        <dbReference type="SAM" id="MobiDB-lite"/>
    </source>
</evidence>